<dbReference type="STRING" id="1642818.AWE51_14460"/>
<reference evidence="1 2" key="1">
    <citation type="submission" date="2016-01" db="EMBL/GenBank/DDBJ databases">
        <title>The draft genome sequence of Aquimarina sp. RZW4-3-2.</title>
        <authorList>
            <person name="Wang Y."/>
        </authorList>
    </citation>
    <scope>NUCLEOTIDE SEQUENCE [LARGE SCALE GENOMIC DNA]</scope>
    <source>
        <strain evidence="1 2">RZW4-3-2</strain>
    </source>
</reference>
<protein>
    <submittedName>
        <fullName evidence="1">Uncharacterized protein</fullName>
    </submittedName>
</protein>
<dbReference type="OrthoDB" id="282517at2"/>
<evidence type="ECO:0000313" key="1">
    <source>
        <dbReference type="EMBL" id="KZS38785.1"/>
    </source>
</evidence>
<dbReference type="AlphaFoldDB" id="A0A162XUN7"/>
<organism evidence="1 2">
    <name type="scientific">Aquimarina aggregata</name>
    <dbReference type="NCBI Taxonomy" id="1642818"/>
    <lineage>
        <taxon>Bacteria</taxon>
        <taxon>Pseudomonadati</taxon>
        <taxon>Bacteroidota</taxon>
        <taxon>Flavobacteriia</taxon>
        <taxon>Flavobacteriales</taxon>
        <taxon>Flavobacteriaceae</taxon>
        <taxon>Aquimarina</taxon>
    </lineage>
</organism>
<dbReference type="RefSeq" id="WP_066318530.1">
    <property type="nucleotide sequence ID" value="NZ_LQRT01000046.1"/>
</dbReference>
<keyword evidence="2" id="KW-1185">Reference proteome</keyword>
<sequence length="136" mass="15935">MEKHRQLNDLDFKEQFKNTILDPTLFSHEAHIRLAWIYITNYNVVTACELIPGQILNFATKHGDPDKFNATVTIAAIHIVDHFIQKSESLNFQDFIAEFPRIKYNFKKLLNSHYGFDIFTSKKAKLNYIEPDILSF</sequence>
<accession>A0A162XUN7</accession>
<gene>
    <name evidence="1" type="ORF">AWE51_14460</name>
</gene>
<comment type="caution">
    <text evidence="1">The sequence shown here is derived from an EMBL/GenBank/DDBJ whole genome shotgun (WGS) entry which is preliminary data.</text>
</comment>
<proteinExistence type="predicted"/>
<evidence type="ECO:0000313" key="2">
    <source>
        <dbReference type="Proteomes" id="UP000076715"/>
    </source>
</evidence>
<dbReference type="EMBL" id="LQRT01000046">
    <property type="protein sequence ID" value="KZS38785.1"/>
    <property type="molecule type" value="Genomic_DNA"/>
</dbReference>
<dbReference type="Proteomes" id="UP000076715">
    <property type="component" value="Unassembled WGS sequence"/>
</dbReference>
<name>A0A162XUN7_9FLAO</name>